<dbReference type="CDD" id="cd16325">
    <property type="entry name" value="LolA"/>
    <property type="match status" value="1"/>
</dbReference>
<name>A0A6N8CV65_9BACI</name>
<dbReference type="InterPro" id="IPR004564">
    <property type="entry name" value="OM_lipoprot_carrier_LolA-like"/>
</dbReference>
<accession>A0A6N8CV65</accession>
<keyword evidence="2" id="KW-1185">Reference proteome</keyword>
<proteinExistence type="predicted"/>
<dbReference type="AlphaFoldDB" id="A0A6N8CV65"/>
<dbReference type="PANTHER" id="PTHR37507:SF2">
    <property type="entry name" value="SPORULATION PROTEIN YDCC"/>
    <property type="match status" value="1"/>
</dbReference>
<comment type="caution">
    <text evidence="1">The sequence shown here is derived from an EMBL/GenBank/DDBJ whole genome shotgun (WGS) entry which is preliminary data.</text>
</comment>
<dbReference type="Gene3D" id="2.50.20.10">
    <property type="entry name" value="Lipoprotein localisation LolA/LolB/LppX"/>
    <property type="match status" value="1"/>
</dbReference>
<evidence type="ECO:0000313" key="1">
    <source>
        <dbReference type="EMBL" id="MTT33143.1"/>
    </source>
</evidence>
<dbReference type="Proteomes" id="UP000440978">
    <property type="component" value="Unassembled WGS sequence"/>
</dbReference>
<dbReference type="PANTHER" id="PTHR37507">
    <property type="entry name" value="SPORULATION PROTEIN YDCC"/>
    <property type="match status" value="1"/>
</dbReference>
<reference evidence="1 2" key="1">
    <citation type="submission" date="2019-11" db="EMBL/GenBank/DDBJ databases">
        <title>Terrilactibacillus tamarindus sp. nov. BCM23-1 isolated from bark of Tamarindus indica.</title>
        <authorList>
            <person name="Kingkaew E."/>
            <person name="Tanasupawat S."/>
        </authorList>
    </citation>
    <scope>NUCLEOTIDE SEQUENCE [LARGE SCALE GENOMIC DNA]</scope>
    <source>
        <strain evidence="1 2">BCM23-1</strain>
    </source>
</reference>
<keyword evidence="1" id="KW-0449">Lipoprotein</keyword>
<protein>
    <submittedName>
        <fullName evidence="1">Outer membrane lipoprotein carrier protein LolA</fullName>
    </submittedName>
</protein>
<dbReference type="PROSITE" id="PS51257">
    <property type="entry name" value="PROKAR_LIPOPROTEIN"/>
    <property type="match status" value="1"/>
</dbReference>
<dbReference type="InterPro" id="IPR052944">
    <property type="entry name" value="Sporulation_related"/>
</dbReference>
<gene>
    <name evidence="1" type="ORF">GMB86_14155</name>
</gene>
<sequence length="338" mass="37951">MRKRIVGIFLVSIMLLFVLAGCGTKSQKDVVTDLGNKLDKMEGYKTNALLTFKQGKKNQTYQAEIWFKKPSYYRVVLSDMKKQNTQMILRNKEGVYVLTPQLNKTYKFDSNWPNNRSQAYLFQSLANDIMNDADSTFTSKNNQYIFKTKTSYQTKELANQQITLKKDLTPTSVKVMDKDMNVVVDVTFKNFQVDPKLSTSDFNVKENMTTSSLEKSQSTSGKVASSTSFEVAYPTIKLEGTKMKEMKSVTTGGSKKFILRYSGKKPYTLIESQSQVMSTSSPVQVSGEPVNMGSGVATLGENSLTWSHGGTDYYLVSDKLTDQEMQDVARSVAGKVEK</sequence>
<dbReference type="SUPFAM" id="SSF89392">
    <property type="entry name" value="Prokaryotic lipoproteins and lipoprotein localization factors"/>
    <property type="match status" value="1"/>
</dbReference>
<dbReference type="RefSeq" id="WP_141604695.1">
    <property type="nucleotide sequence ID" value="NZ_WNHB01000028.1"/>
</dbReference>
<dbReference type="InterPro" id="IPR029046">
    <property type="entry name" value="LolA/LolB/LppX"/>
</dbReference>
<dbReference type="EMBL" id="WNHB01000028">
    <property type="protein sequence ID" value="MTT33143.1"/>
    <property type="molecule type" value="Genomic_DNA"/>
</dbReference>
<evidence type="ECO:0000313" key="2">
    <source>
        <dbReference type="Proteomes" id="UP000440978"/>
    </source>
</evidence>
<organism evidence="1 2">
    <name type="scientific">Terrilactibacillus tamarindi</name>
    <dbReference type="NCBI Taxonomy" id="2599694"/>
    <lineage>
        <taxon>Bacteria</taxon>
        <taxon>Bacillati</taxon>
        <taxon>Bacillota</taxon>
        <taxon>Bacilli</taxon>
        <taxon>Bacillales</taxon>
        <taxon>Bacillaceae</taxon>
        <taxon>Terrilactibacillus</taxon>
    </lineage>
</organism>